<dbReference type="PANTHER" id="PTHR24416:SF611">
    <property type="entry name" value="TYROSINE-PROTEIN KINASE TRANSMEMBRANE RECEPTOR ROR"/>
    <property type="match status" value="1"/>
</dbReference>
<dbReference type="GO" id="GO:0005085">
    <property type="term" value="F:guanyl-nucleotide exchange factor activity"/>
    <property type="evidence" value="ECO:0007669"/>
    <property type="project" value="UniProtKB-KW"/>
</dbReference>
<evidence type="ECO:0000256" key="3">
    <source>
        <dbReference type="ARBA" id="ARBA00022989"/>
    </source>
</evidence>
<evidence type="ECO:0000259" key="10">
    <source>
        <dbReference type="PROSITE" id="PS50212"/>
    </source>
</evidence>
<dbReference type="SUPFAM" id="SSF48366">
    <property type="entry name" value="Ras GEF"/>
    <property type="match status" value="1"/>
</dbReference>
<dbReference type="PROSITE" id="PS00720">
    <property type="entry name" value="RASGEF"/>
    <property type="match status" value="1"/>
</dbReference>
<evidence type="ECO:0000256" key="5">
    <source>
        <dbReference type="ARBA" id="ARBA00023157"/>
    </source>
</evidence>
<evidence type="ECO:0000259" key="11">
    <source>
        <dbReference type="PROSITE" id="PS50221"/>
    </source>
</evidence>
<dbReference type="GO" id="GO:0005524">
    <property type="term" value="F:ATP binding"/>
    <property type="evidence" value="ECO:0007669"/>
    <property type="project" value="InterPro"/>
</dbReference>
<evidence type="ECO:0000313" key="12">
    <source>
        <dbReference type="EMBL" id="PRP87186.1"/>
    </source>
</evidence>
<dbReference type="InterPro" id="IPR000651">
    <property type="entry name" value="Ras-like_Gua-exchang_fac_N"/>
</dbReference>
<dbReference type="Gene3D" id="1.10.840.10">
    <property type="entry name" value="Ras guanine-nucleotide exchange factors catalytic domain"/>
    <property type="match status" value="1"/>
</dbReference>
<dbReference type="InterPro" id="IPR046338">
    <property type="entry name" value="GAIN_dom_sf"/>
</dbReference>
<evidence type="ECO:0000313" key="13">
    <source>
        <dbReference type="Proteomes" id="UP000241769"/>
    </source>
</evidence>
<dbReference type="Gene3D" id="2.160.20.10">
    <property type="entry name" value="Single-stranded right-handed beta-helix, Pectin lyase-like"/>
    <property type="match status" value="1"/>
</dbReference>
<keyword evidence="4 7" id="KW-0472">Membrane</keyword>
<feature type="domain" description="N-terminal Ras-GEF" evidence="10">
    <location>
        <begin position="225"/>
        <end position="339"/>
    </location>
</feature>
<organism evidence="12 13">
    <name type="scientific">Planoprotostelium fungivorum</name>
    <dbReference type="NCBI Taxonomy" id="1890364"/>
    <lineage>
        <taxon>Eukaryota</taxon>
        <taxon>Amoebozoa</taxon>
        <taxon>Evosea</taxon>
        <taxon>Variosea</taxon>
        <taxon>Cavosteliida</taxon>
        <taxon>Cavosteliaceae</taxon>
        <taxon>Planoprotostelium</taxon>
    </lineage>
</organism>
<dbReference type="SMART" id="SM00710">
    <property type="entry name" value="PbH1"/>
    <property type="match status" value="4"/>
</dbReference>
<evidence type="ECO:0000256" key="2">
    <source>
        <dbReference type="ARBA" id="ARBA00022692"/>
    </source>
</evidence>
<dbReference type="OrthoDB" id="546434at2759"/>
<feature type="domain" description="GAIN-B" evidence="11">
    <location>
        <begin position="1255"/>
        <end position="1420"/>
    </location>
</feature>
<keyword evidence="5" id="KW-1015">Disulfide bond</keyword>
<dbReference type="SUPFAM" id="SSF56112">
    <property type="entry name" value="Protein kinase-like (PK-like)"/>
    <property type="match status" value="1"/>
</dbReference>
<dbReference type="PROSITE" id="PS00109">
    <property type="entry name" value="PROTEIN_KINASE_TYR"/>
    <property type="match status" value="1"/>
</dbReference>
<feature type="transmembrane region" description="Helical" evidence="7">
    <location>
        <begin position="1439"/>
        <end position="1462"/>
    </location>
</feature>
<sequence>MPSLCVSQQSHILLIGTLAYYHRRGSSLRLAIRSHRFKFRGSVAYRSLPGRKQIGGTQPHDCMMSETKPTVALPKQVLNARAVRTASGFEHKLKLAMSIPKSREEREAEKEDIDVTYHNIPTFEMLQSSISPRQAPRKVVMIDEKKEVVPIKRRSAVVLHSWERSDAFIDQTTVELIEKLSKNRALASTNSTNELKRVLLKRSRFDTIGNDLKTIKKKIHVTEDESGLIKDAEMQYAVSKLIDSKYLERDPKWQTLLFLTHRFFMKSEDFFDQVLRLTEDARNRKQVYQAITVWIKTCPSDFEGKLLKKLLKSLRERKEPVDWVETATKSVGGLIHHKSAAKSSISRSIGQMGTMARQFLHPQSLALNRSASTEYAPFRESLIMDHSSQTLAEQLTIKDHRLLLGIDLDQMSRYHPENLETTPAIKTYVRWFNQISGWVTSEVVTCVQTKLRVSLVSQFIKVAVKCYELQNFNSSFAIYSGLTRNTVARLADTWQKIPKKYLQQFTELEEIFSLDGNYKNLRTLMRFKSDGKMTAMVPYTGLILRDISLIQLHNSNQVDERLNFDKLRILAPSLEIVQRCQATNYHFADVLDVQKQLLTLTYIRSEEELNKRSKLCQSARGSENTNPLSMSSLVAPPAKALFFLSPLPVAWFDSNLPFRKALQNKEMNRGTTLYLFVFFACILADENSSSCPLSVTANVSLINAISKSNCNTNSTLQISFFGGKLDSIISHSNISFARIDLIGHGGSLPNPITLRGFNRISNSSISGGTITLGSGSANLTDFISINSRITSTSSLLLQRCSISYFQEKIARALTAAQVNISDSFFIANMGGAINSTGNVTVSNSVFQGNQVQNNGQPGGAAINSQGTVTVYRSNFTGNSVDSVMGSSIYSDRDVILRECYFGNNSLLGSGNKGGVYARNISAIHSVFTNNSGNASGSVSVYNCTFNNNSNSFNYSSSVLGASIHAQTTVYGLPYGQGGSVYSAGDVYVIDSNWTSCSGQEGGAIYSEGNAWAIRSNFTSNHASSSGSGAIKSKSSLYISNCSLVSNTADTDSIVWGGPNSTIVNNNFSNNRITLVETACITVDSQSFIANNIFTNNTPYINQYLIEFSKKAEFYVINNTFYNSTSIFHPNIVPSKLIVDKGLQCQNKFFSPPNVFVVDDVSYFPSSNYNCTNGTLNKTGGQPLSVNSSISLPNWIDLSFMNTPVVNGGGSGGGGTSGGKSEAEDRLRNVMRRDRDPISSQLNNIITTFFLNGTDSFIQLNTSNISLSAFYIRNATVDDVSLNMTDSVANSNVPRKVIENLRNDSKSPAFVIFSKFKEDQVGFATLPQNLSADVFGLSLTDINGTEISVDATVTKGHNITIKIPIRDGEDSSHLQCLYYVDDTWSPDGCNATDRGVDHIICSCNHLTNFTLGVITPPLTQPVSTGTKEGLLGGEKSNTGLIVGVVVGAVFFVALVAVISVVIYRGRMRKRYTESSNFKMEIASQPDIIMQEKVCQSSFSTVYRALQSGTTTVAVKKMTQNARRTRFLQEVTILKSMHHPHVVQYLGHYEDEEGQVCLMTEWMDSSLLHKLKEEEVMERELKDDITSQLAKAMSYLQQQNVVHGDLCAANVLLRGSNVKIADFSMSIYQKQKMNKDDQVNVRWQSPEVLKKRKFNFASDVWSYGVLLWEIYTDGSLPYVDMNELQVEDHVNEGGRLPPTGVEDMDDIMDRCWAENPKERITFVAICTRFAKPERSTKRATAKDDEGVFYDECLTWTVRRYFLVPCSPPTVSSCASHHRNPFVQDIEQVKVMLRLMSTETSTVSTMALTSIRNETITFRTSFTKQTLVRHNISFNDLKFVEKVGTHSFHCNTIPPVLMRCDTCVEKIKTHSIAALDGLTFYDSLQFHFNSRDHLAERSKKARGFYYVIQLLRGAPRIFASTFTSSSQLRNT</sequence>
<evidence type="ECO:0000259" key="9">
    <source>
        <dbReference type="PROSITE" id="PS50011"/>
    </source>
</evidence>
<dbReference type="Proteomes" id="UP000241769">
    <property type="component" value="Unassembled WGS sequence"/>
</dbReference>
<dbReference type="PROSITE" id="PS50011">
    <property type="entry name" value="PROTEIN_KINASE_DOM"/>
    <property type="match status" value="1"/>
</dbReference>
<dbReference type="InterPro" id="IPR019804">
    <property type="entry name" value="Ras_G-nucl-exch_fac_CS"/>
</dbReference>
<dbReference type="SMART" id="SM00303">
    <property type="entry name" value="GPS"/>
    <property type="match status" value="1"/>
</dbReference>
<dbReference type="Pfam" id="PF07714">
    <property type="entry name" value="PK_Tyr_Ser-Thr"/>
    <property type="match status" value="1"/>
</dbReference>
<dbReference type="STRING" id="1890364.A0A2P6NTC0"/>
<dbReference type="GO" id="GO:0007169">
    <property type="term" value="P:cell surface receptor protein tyrosine kinase signaling pathway"/>
    <property type="evidence" value="ECO:0007669"/>
    <property type="project" value="TreeGrafter"/>
</dbReference>
<evidence type="ECO:0000256" key="6">
    <source>
        <dbReference type="PROSITE-ProRule" id="PRU00168"/>
    </source>
</evidence>
<name>A0A2P6NTC0_9EUKA</name>
<dbReference type="EMBL" id="MDYQ01000022">
    <property type="protein sequence ID" value="PRP87186.1"/>
    <property type="molecule type" value="Genomic_DNA"/>
</dbReference>
<keyword evidence="13" id="KW-1185">Reference proteome</keyword>
<dbReference type="InterPro" id="IPR050122">
    <property type="entry name" value="RTK"/>
</dbReference>
<comment type="caution">
    <text evidence="12">The sequence shown here is derived from an EMBL/GenBank/DDBJ whole genome shotgun (WGS) entry which is preliminary data.</text>
</comment>
<dbReference type="InterPro" id="IPR023578">
    <property type="entry name" value="Ras_GEF_dom_sf"/>
</dbReference>
<keyword evidence="6" id="KW-0344">Guanine-nucleotide releasing factor</keyword>
<dbReference type="InterPro" id="IPR036964">
    <property type="entry name" value="RASGEF_cat_dom_sf"/>
</dbReference>
<dbReference type="InterPro" id="IPR001895">
    <property type="entry name" value="RASGEF_cat_dom"/>
</dbReference>
<dbReference type="GO" id="GO:0005886">
    <property type="term" value="C:plasma membrane"/>
    <property type="evidence" value="ECO:0007669"/>
    <property type="project" value="TreeGrafter"/>
</dbReference>
<comment type="subcellular location">
    <subcellularLocation>
        <location evidence="1">Membrane</location>
    </subcellularLocation>
</comment>
<dbReference type="Gene3D" id="1.20.870.10">
    <property type="entry name" value="Son of sevenless (SoS) protein Chain: S domain 1"/>
    <property type="match status" value="1"/>
</dbReference>
<dbReference type="InterPro" id="IPR006626">
    <property type="entry name" value="PbH1"/>
</dbReference>
<dbReference type="InterPro" id="IPR011050">
    <property type="entry name" value="Pectin_lyase_fold/virulence"/>
</dbReference>
<dbReference type="GO" id="GO:0043235">
    <property type="term" value="C:receptor complex"/>
    <property type="evidence" value="ECO:0007669"/>
    <property type="project" value="TreeGrafter"/>
</dbReference>
<dbReference type="SMART" id="SM00147">
    <property type="entry name" value="RasGEF"/>
    <property type="match status" value="1"/>
</dbReference>
<evidence type="ECO:0000256" key="1">
    <source>
        <dbReference type="ARBA" id="ARBA00004370"/>
    </source>
</evidence>
<dbReference type="InterPro" id="IPR012334">
    <property type="entry name" value="Pectin_lyas_fold"/>
</dbReference>
<protein>
    <submittedName>
        <fullName evidence="12">Tyrosine kinase</fullName>
    </submittedName>
</protein>
<dbReference type="PRINTS" id="PR00109">
    <property type="entry name" value="TYRKINASE"/>
</dbReference>
<evidence type="ECO:0000259" key="8">
    <source>
        <dbReference type="PROSITE" id="PS50009"/>
    </source>
</evidence>
<dbReference type="Pfam" id="PF01825">
    <property type="entry name" value="GPS"/>
    <property type="match status" value="1"/>
</dbReference>
<dbReference type="InParanoid" id="A0A2P6NTC0"/>
<dbReference type="GO" id="GO:0004714">
    <property type="term" value="F:transmembrane receptor protein tyrosine kinase activity"/>
    <property type="evidence" value="ECO:0007669"/>
    <property type="project" value="TreeGrafter"/>
</dbReference>
<dbReference type="InterPro" id="IPR057244">
    <property type="entry name" value="GAIN_B"/>
</dbReference>
<keyword evidence="3 7" id="KW-1133">Transmembrane helix</keyword>
<reference evidence="12 13" key="1">
    <citation type="journal article" date="2018" name="Genome Biol. Evol.">
        <title>Multiple Roots of Fruiting Body Formation in Amoebozoa.</title>
        <authorList>
            <person name="Hillmann F."/>
            <person name="Forbes G."/>
            <person name="Novohradska S."/>
            <person name="Ferling I."/>
            <person name="Riege K."/>
            <person name="Groth M."/>
            <person name="Westermann M."/>
            <person name="Marz M."/>
            <person name="Spaller T."/>
            <person name="Winckler T."/>
            <person name="Schaap P."/>
            <person name="Glockner G."/>
        </authorList>
    </citation>
    <scope>NUCLEOTIDE SEQUENCE [LARGE SCALE GENOMIC DNA]</scope>
    <source>
        <strain evidence="12 13">Jena</strain>
    </source>
</reference>
<dbReference type="InterPro" id="IPR001245">
    <property type="entry name" value="Ser-Thr/Tyr_kinase_cat_dom"/>
</dbReference>
<dbReference type="InterPro" id="IPR008266">
    <property type="entry name" value="Tyr_kinase_AS"/>
</dbReference>
<dbReference type="Pfam" id="PF00617">
    <property type="entry name" value="RasGEF"/>
    <property type="match status" value="1"/>
</dbReference>
<dbReference type="PROSITE" id="PS50212">
    <property type="entry name" value="RASGEF_NTER"/>
    <property type="match status" value="1"/>
</dbReference>
<evidence type="ECO:0000256" key="7">
    <source>
        <dbReference type="SAM" id="Phobius"/>
    </source>
</evidence>
<dbReference type="PROSITE" id="PS50221">
    <property type="entry name" value="GAIN_B"/>
    <property type="match status" value="1"/>
</dbReference>
<feature type="domain" description="Protein kinase" evidence="9">
    <location>
        <begin position="1486"/>
        <end position="1732"/>
    </location>
</feature>
<evidence type="ECO:0000256" key="4">
    <source>
        <dbReference type="ARBA" id="ARBA00023136"/>
    </source>
</evidence>
<dbReference type="PROSITE" id="PS50009">
    <property type="entry name" value="RASGEF_CAT"/>
    <property type="match status" value="1"/>
</dbReference>
<dbReference type="Gene3D" id="1.10.510.10">
    <property type="entry name" value="Transferase(Phosphotransferase) domain 1"/>
    <property type="match status" value="1"/>
</dbReference>
<dbReference type="PANTHER" id="PTHR24416">
    <property type="entry name" value="TYROSINE-PROTEIN KINASE RECEPTOR"/>
    <property type="match status" value="1"/>
</dbReference>
<gene>
    <name evidence="12" type="ORF">PROFUN_01448</name>
</gene>
<keyword evidence="12" id="KW-0808">Transferase</keyword>
<dbReference type="GO" id="GO:0007264">
    <property type="term" value="P:small GTPase-mediated signal transduction"/>
    <property type="evidence" value="ECO:0007669"/>
    <property type="project" value="InterPro"/>
</dbReference>
<keyword evidence="12" id="KW-0418">Kinase</keyword>
<proteinExistence type="predicted"/>
<dbReference type="InterPro" id="IPR000719">
    <property type="entry name" value="Prot_kinase_dom"/>
</dbReference>
<keyword evidence="2 7" id="KW-0812">Transmembrane</keyword>
<dbReference type="SUPFAM" id="SSF51126">
    <property type="entry name" value="Pectin lyase-like"/>
    <property type="match status" value="2"/>
</dbReference>
<dbReference type="InterPro" id="IPR011009">
    <property type="entry name" value="Kinase-like_dom_sf"/>
</dbReference>
<feature type="domain" description="Ras-GEF" evidence="8">
    <location>
        <begin position="387"/>
        <end position="614"/>
    </location>
</feature>
<accession>A0A2P6NTC0</accession>
<dbReference type="InterPro" id="IPR000203">
    <property type="entry name" value="GPS"/>
</dbReference>
<dbReference type="Gene3D" id="2.60.220.50">
    <property type="match status" value="1"/>
</dbReference>